<accession>A0A934UUD6</accession>
<evidence type="ECO:0000256" key="5">
    <source>
        <dbReference type="PROSITE-ProRule" id="PRU00169"/>
    </source>
</evidence>
<evidence type="ECO:0000256" key="2">
    <source>
        <dbReference type="ARBA" id="ARBA00023015"/>
    </source>
</evidence>
<dbReference type="CDD" id="cd06170">
    <property type="entry name" value="LuxR_C_like"/>
    <property type="match status" value="1"/>
</dbReference>
<dbReference type="GO" id="GO:0003677">
    <property type="term" value="F:DNA binding"/>
    <property type="evidence" value="ECO:0007669"/>
    <property type="project" value="UniProtKB-KW"/>
</dbReference>
<dbReference type="SUPFAM" id="SSF46894">
    <property type="entry name" value="C-terminal effector domain of the bipartite response regulators"/>
    <property type="match status" value="1"/>
</dbReference>
<dbReference type="InterPro" id="IPR011006">
    <property type="entry name" value="CheY-like_superfamily"/>
</dbReference>
<dbReference type="InterPro" id="IPR000792">
    <property type="entry name" value="Tscrpt_reg_LuxR_C"/>
</dbReference>
<dbReference type="PROSITE" id="PS50043">
    <property type="entry name" value="HTH_LUXR_2"/>
    <property type="match status" value="1"/>
</dbReference>
<dbReference type="InterPro" id="IPR058245">
    <property type="entry name" value="NreC/VraR/RcsB-like_REC"/>
</dbReference>
<dbReference type="AlphaFoldDB" id="A0A934UUD6"/>
<dbReference type="InterPro" id="IPR016032">
    <property type="entry name" value="Sig_transdc_resp-reg_C-effctor"/>
</dbReference>
<keyword evidence="2" id="KW-0805">Transcription regulation</keyword>
<keyword evidence="9" id="KW-1185">Reference proteome</keyword>
<gene>
    <name evidence="8" type="ORF">JD276_04605</name>
</gene>
<dbReference type="GO" id="GO:0000160">
    <property type="term" value="P:phosphorelay signal transduction system"/>
    <property type="evidence" value="ECO:0007669"/>
    <property type="project" value="InterPro"/>
</dbReference>
<dbReference type="PANTHER" id="PTHR43214:SF24">
    <property type="entry name" value="TRANSCRIPTIONAL REGULATORY PROTEIN NARL-RELATED"/>
    <property type="match status" value="1"/>
</dbReference>
<sequence length="205" mass="21588">MTLSVLLVDDHPIVRAGLRTVLDSAVGARVVGEAATGEEAIEAADVLRPDVVLCDLRLGDGIDGIETTARLRELRSAPAVLILTTSDRDVDVLRAIEAGAAGYLLKDAPTGTILAGIADAAAGRTVIAPELRVRAERAAPAARLTERELEVLALLAEGRSNREIARRLFVSESTVKTHVVHLLAKLGADSRGRAAAVARERGLLE</sequence>
<dbReference type="PRINTS" id="PR00038">
    <property type="entry name" value="HTHLUXR"/>
</dbReference>
<dbReference type="Proteomes" id="UP000608530">
    <property type="component" value="Unassembled WGS sequence"/>
</dbReference>
<dbReference type="Pfam" id="PF00072">
    <property type="entry name" value="Response_reg"/>
    <property type="match status" value="1"/>
</dbReference>
<dbReference type="SMART" id="SM00448">
    <property type="entry name" value="REC"/>
    <property type="match status" value="1"/>
</dbReference>
<dbReference type="Gene3D" id="3.40.50.2300">
    <property type="match status" value="1"/>
</dbReference>
<proteinExistence type="predicted"/>
<evidence type="ECO:0000259" key="6">
    <source>
        <dbReference type="PROSITE" id="PS50043"/>
    </source>
</evidence>
<dbReference type="InterPro" id="IPR001789">
    <property type="entry name" value="Sig_transdc_resp-reg_receiver"/>
</dbReference>
<evidence type="ECO:0000256" key="1">
    <source>
        <dbReference type="ARBA" id="ARBA00022553"/>
    </source>
</evidence>
<dbReference type="CDD" id="cd17535">
    <property type="entry name" value="REC_NarL-like"/>
    <property type="match status" value="1"/>
</dbReference>
<feature type="domain" description="HTH luxR-type" evidence="6">
    <location>
        <begin position="137"/>
        <end position="202"/>
    </location>
</feature>
<protein>
    <submittedName>
        <fullName evidence="8">Response regulator transcription factor</fullName>
    </submittedName>
</protein>
<dbReference type="InterPro" id="IPR039420">
    <property type="entry name" value="WalR-like"/>
</dbReference>
<feature type="modified residue" description="4-aspartylphosphate" evidence="5">
    <location>
        <position position="55"/>
    </location>
</feature>
<reference evidence="8" key="1">
    <citation type="submission" date="2020-12" db="EMBL/GenBank/DDBJ databases">
        <title>Leucobacter sp. CAS1, isolated from Chromium sludge.</title>
        <authorList>
            <person name="Xu Z."/>
        </authorList>
    </citation>
    <scope>NUCLEOTIDE SEQUENCE</scope>
    <source>
        <strain evidence="8">CSA1</strain>
    </source>
</reference>
<comment type="caution">
    <text evidence="8">The sequence shown here is derived from an EMBL/GenBank/DDBJ whole genome shotgun (WGS) entry which is preliminary data.</text>
</comment>
<keyword evidence="4" id="KW-0804">Transcription</keyword>
<dbReference type="EMBL" id="JAEHOH010000006">
    <property type="protein sequence ID" value="MBK0418311.1"/>
    <property type="molecule type" value="Genomic_DNA"/>
</dbReference>
<evidence type="ECO:0000259" key="7">
    <source>
        <dbReference type="PROSITE" id="PS50110"/>
    </source>
</evidence>
<feature type="domain" description="Response regulatory" evidence="7">
    <location>
        <begin position="4"/>
        <end position="121"/>
    </location>
</feature>
<evidence type="ECO:0000313" key="9">
    <source>
        <dbReference type="Proteomes" id="UP000608530"/>
    </source>
</evidence>
<keyword evidence="3" id="KW-0238">DNA-binding</keyword>
<evidence type="ECO:0000256" key="4">
    <source>
        <dbReference type="ARBA" id="ARBA00023163"/>
    </source>
</evidence>
<keyword evidence="1 5" id="KW-0597">Phosphoprotein</keyword>
<evidence type="ECO:0000313" key="8">
    <source>
        <dbReference type="EMBL" id="MBK0418311.1"/>
    </source>
</evidence>
<dbReference type="RefSeq" id="WP_200114356.1">
    <property type="nucleotide sequence ID" value="NZ_JAEHOH010000006.1"/>
</dbReference>
<dbReference type="Pfam" id="PF00196">
    <property type="entry name" value="GerE"/>
    <property type="match status" value="1"/>
</dbReference>
<evidence type="ECO:0000256" key="3">
    <source>
        <dbReference type="ARBA" id="ARBA00023125"/>
    </source>
</evidence>
<dbReference type="PANTHER" id="PTHR43214">
    <property type="entry name" value="TWO-COMPONENT RESPONSE REGULATOR"/>
    <property type="match status" value="1"/>
</dbReference>
<dbReference type="PROSITE" id="PS00622">
    <property type="entry name" value="HTH_LUXR_1"/>
    <property type="match status" value="1"/>
</dbReference>
<name>A0A934UUD6_9MICO</name>
<dbReference type="GO" id="GO:0006355">
    <property type="term" value="P:regulation of DNA-templated transcription"/>
    <property type="evidence" value="ECO:0007669"/>
    <property type="project" value="InterPro"/>
</dbReference>
<dbReference type="PROSITE" id="PS50110">
    <property type="entry name" value="RESPONSE_REGULATORY"/>
    <property type="match status" value="1"/>
</dbReference>
<dbReference type="SMART" id="SM00421">
    <property type="entry name" value="HTH_LUXR"/>
    <property type="match status" value="1"/>
</dbReference>
<organism evidence="8 9">
    <name type="scientific">Leucobacter chromiisoli</name>
    <dbReference type="NCBI Taxonomy" id="2796471"/>
    <lineage>
        <taxon>Bacteria</taxon>
        <taxon>Bacillati</taxon>
        <taxon>Actinomycetota</taxon>
        <taxon>Actinomycetes</taxon>
        <taxon>Micrococcales</taxon>
        <taxon>Microbacteriaceae</taxon>
        <taxon>Leucobacter</taxon>
    </lineage>
</organism>
<dbReference type="SUPFAM" id="SSF52172">
    <property type="entry name" value="CheY-like"/>
    <property type="match status" value="1"/>
</dbReference>